<feature type="chain" id="PRO_5006668415" evidence="1">
    <location>
        <begin position="37"/>
        <end position="252"/>
    </location>
</feature>
<dbReference type="OrthoDB" id="10068119at2759"/>
<name>A0A0T6B6W9_9SCAR</name>
<evidence type="ECO:0000313" key="3">
    <source>
        <dbReference type="Proteomes" id="UP000051574"/>
    </source>
</evidence>
<evidence type="ECO:0000313" key="2">
    <source>
        <dbReference type="EMBL" id="KRT83062.1"/>
    </source>
</evidence>
<organism evidence="2 3">
    <name type="scientific">Oryctes borbonicus</name>
    <dbReference type="NCBI Taxonomy" id="1629725"/>
    <lineage>
        <taxon>Eukaryota</taxon>
        <taxon>Metazoa</taxon>
        <taxon>Ecdysozoa</taxon>
        <taxon>Arthropoda</taxon>
        <taxon>Hexapoda</taxon>
        <taxon>Insecta</taxon>
        <taxon>Pterygota</taxon>
        <taxon>Neoptera</taxon>
        <taxon>Endopterygota</taxon>
        <taxon>Coleoptera</taxon>
        <taxon>Polyphaga</taxon>
        <taxon>Scarabaeiformia</taxon>
        <taxon>Scarabaeidae</taxon>
        <taxon>Dynastinae</taxon>
        <taxon>Oryctes</taxon>
    </lineage>
</organism>
<reference evidence="2 3" key="1">
    <citation type="submission" date="2015-09" db="EMBL/GenBank/DDBJ databases">
        <title>Draft genome of the scarab beetle Oryctes borbonicus.</title>
        <authorList>
            <person name="Meyer J.M."/>
            <person name="Markov G.V."/>
            <person name="Baskaran P."/>
            <person name="Herrmann M."/>
            <person name="Sommer R.J."/>
            <person name="Roedelsperger C."/>
        </authorList>
    </citation>
    <scope>NUCLEOTIDE SEQUENCE [LARGE SCALE GENOMIC DNA]</scope>
    <source>
        <strain evidence="2">OB123</strain>
        <tissue evidence="2">Whole animal</tissue>
    </source>
</reference>
<protein>
    <submittedName>
        <fullName evidence="2">Uncharacterized protein</fullName>
    </submittedName>
</protein>
<dbReference type="SUPFAM" id="SSF52058">
    <property type="entry name" value="L domain-like"/>
    <property type="match status" value="1"/>
</dbReference>
<dbReference type="Gene3D" id="3.80.10.10">
    <property type="entry name" value="Ribonuclease Inhibitor"/>
    <property type="match status" value="1"/>
</dbReference>
<dbReference type="InterPro" id="IPR032675">
    <property type="entry name" value="LRR_dom_sf"/>
</dbReference>
<dbReference type="PROSITE" id="PS51450">
    <property type="entry name" value="LRR"/>
    <property type="match status" value="1"/>
</dbReference>
<evidence type="ECO:0000256" key="1">
    <source>
        <dbReference type="SAM" id="SignalP"/>
    </source>
</evidence>
<dbReference type="EMBL" id="LJIG01009447">
    <property type="protein sequence ID" value="KRT83062.1"/>
    <property type="molecule type" value="Genomic_DNA"/>
</dbReference>
<dbReference type="InterPro" id="IPR001611">
    <property type="entry name" value="Leu-rich_rpt"/>
</dbReference>
<accession>A0A0T6B6W9</accession>
<dbReference type="Proteomes" id="UP000051574">
    <property type="component" value="Unassembled WGS sequence"/>
</dbReference>
<gene>
    <name evidence="2" type="ORF">AMK59_3987</name>
</gene>
<dbReference type="AlphaFoldDB" id="A0A0T6B6W9"/>
<sequence>MQRCSRFVIYSQLHKHQEVPKMLLLFLLVLILSTYAYETPCSNTCYHEAEEECPKFNEREKCKLSQTTKNAVLCCHLTSDDVGANSTLLQNLPFNKSSIQKLHFRNVTAKEFYIKSLNTWRPCSLAITDGYIENVTGIFPRGTKLSCLNFSSNSILHFDKTLKYSIRLERLDLSHNNLSDIPYMKSSINITLDISNNKALQCTNLIKTMKQYQITFVNANKTTCLSSNTFSWFNTTEYVSLTKVEQFYEVNF</sequence>
<proteinExistence type="predicted"/>
<comment type="caution">
    <text evidence="2">The sequence shown here is derived from an EMBL/GenBank/DDBJ whole genome shotgun (WGS) entry which is preliminary data.</text>
</comment>
<keyword evidence="1" id="KW-0732">Signal</keyword>
<keyword evidence="3" id="KW-1185">Reference proteome</keyword>
<feature type="signal peptide" evidence="1">
    <location>
        <begin position="1"/>
        <end position="36"/>
    </location>
</feature>